<evidence type="ECO:0000259" key="4">
    <source>
        <dbReference type="PROSITE" id="PS01124"/>
    </source>
</evidence>
<dbReference type="Pfam" id="PF02311">
    <property type="entry name" value="AraC_binding"/>
    <property type="match status" value="1"/>
</dbReference>
<dbReference type="SMART" id="SM00342">
    <property type="entry name" value="HTH_ARAC"/>
    <property type="match status" value="1"/>
</dbReference>
<dbReference type="RefSeq" id="WP_076167260.1">
    <property type="nucleotide sequence ID" value="NZ_MRTP01000001.1"/>
</dbReference>
<name>A0A1R1F1Z2_9BACL</name>
<evidence type="ECO:0000256" key="2">
    <source>
        <dbReference type="ARBA" id="ARBA00023125"/>
    </source>
</evidence>
<dbReference type="PANTHER" id="PTHR43280:SF28">
    <property type="entry name" value="HTH-TYPE TRANSCRIPTIONAL ACTIVATOR RHAS"/>
    <property type="match status" value="1"/>
</dbReference>
<dbReference type="Proteomes" id="UP000187172">
    <property type="component" value="Unassembled WGS sequence"/>
</dbReference>
<accession>A0A1R1F1Z2</accession>
<dbReference type="InterPro" id="IPR018060">
    <property type="entry name" value="HTH_AraC"/>
</dbReference>
<dbReference type="InterPro" id="IPR009057">
    <property type="entry name" value="Homeodomain-like_sf"/>
</dbReference>
<evidence type="ECO:0000256" key="1">
    <source>
        <dbReference type="ARBA" id="ARBA00023015"/>
    </source>
</evidence>
<dbReference type="PROSITE" id="PS01124">
    <property type="entry name" value="HTH_ARAC_FAMILY_2"/>
    <property type="match status" value="1"/>
</dbReference>
<feature type="domain" description="HTH araC/xylS-type" evidence="4">
    <location>
        <begin position="195"/>
        <end position="293"/>
    </location>
</feature>
<dbReference type="CDD" id="cd02208">
    <property type="entry name" value="cupin_RmlC-like"/>
    <property type="match status" value="1"/>
</dbReference>
<dbReference type="InterPro" id="IPR020449">
    <property type="entry name" value="Tscrpt_reg_AraC-type_HTH"/>
</dbReference>
<dbReference type="InterPro" id="IPR018062">
    <property type="entry name" value="HTH_AraC-typ_CS"/>
</dbReference>
<dbReference type="InterPro" id="IPR014710">
    <property type="entry name" value="RmlC-like_jellyroll"/>
</dbReference>
<proteinExistence type="predicted"/>
<dbReference type="Pfam" id="PF12833">
    <property type="entry name" value="HTH_18"/>
    <property type="match status" value="1"/>
</dbReference>
<reference evidence="5 6" key="1">
    <citation type="submission" date="2016-11" db="EMBL/GenBank/DDBJ databases">
        <title>Paenibacillus species isolates.</title>
        <authorList>
            <person name="Beno S.M."/>
        </authorList>
    </citation>
    <scope>NUCLEOTIDE SEQUENCE [LARGE SCALE GENOMIC DNA]</scope>
    <source>
        <strain evidence="5 6">FSL R5-0378</strain>
    </source>
</reference>
<comment type="caution">
    <text evidence="5">The sequence shown here is derived from an EMBL/GenBank/DDBJ whole genome shotgun (WGS) entry which is preliminary data.</text>
</comment>
<keyword evidence="3" id="KW-0804">Transcription</keyword>
<dbReference type="PANTHER" id="PTHR43280">
    <property type="entry name" value="ARAC-FAMILY TRANSCRIPTIONAL REGULATOR"/>
    <property type="match status" value="1"/>
</dbReference>
<evidence type="ECO:0000313" key="5">
    <source>
        <dbReference type="EMBL" id="OMF58105.1"/>
    </source>
</evidence>
<dbReference type="GO" id="GO:0043565">
    <property type="term" value="F:sequence-specific DNA binding"/>
    <property type="evidence" value="ECO:0007669"/>
    <property type="project" value="InterPro"/>
</dbReference>
<dbReference type="GO" id="GO:0003700">
    <property type="term" value="F:DNA-binding transcription factor activity"/>
    <property type="evidence" value="ECO:0007669"/>
    <property type="project" value="InterPro"/>
</dbReference>
<keyword evidence="6" id="KW-1185">Reference proteome</keyword>
<organism evidence="5 6">
    <name type="scientific">Paenibacillus rhizosphaerae</name>
    <dbReference type="NCBI Taxonomy" id="297318"/>
    <lineage>
        <taxon>Bacteria</taxon>
        <taxon>Bacillati</taxon>
        <taxon>Bacillota</taxon>
        <taxon>Bacilli</taxon>
        <taxon>Bacillales</taxon>
        <taxon>Paenibacillaceae</taxon>
        <taxon>Paenibacillus</taxon>
    </lineage>
</organism>
<dbReference type="PROSITE" id="PS00041">
    <property type="entry name" value="HTH_ARAC_FAMILY_1"/>
    <property type="match status" value="1"/>
</dbReference>
<evidence type="ECO:0000313" key="6">
    <source>
        <dbReference type="Proteomes" id="UP000187172"/>
    </source>
</evidence>
<dbReference type="SUPFAM" id="SSF51215">
    <property type="entry name" value="Regulatory protein AraC"/>
    <property type="match status" value="1"/>
</dbReference>
<sequence length="311" mass="36465">MTEPYFESNRPSIGTIHYPYECMIHQSAGSRWIVHAHWHMYIEILYFLTGKAKVFLGGESHTLSKGDLIVIHSHETHSIYALDGEPVSYIVIKFDPEILYSTSRTVFESKYVLPFTMAESNNQRMFAESEIKDTVVPGLVREIYDEFTTRSYGFELAVRTLICRLFLWFLRESKNLGLHWDVAHSLKEMDIQMLQKVFEYIDDNYRFDINAQAAARICNLSYSYFSRRFKAIMGKTFTNYLNYIRITEAEKLLLTTEMTMTEIAQETGFSSSSYFIQQFKQYKNISPSQFRKKVSSENVEIQNSLIRKDMI</sequence>
<dbReference type="SUPFAM" id="SSF46689">
    <property type="entry name" value="Homeodomain-like"/>
    <property type="match status" value="2"/>
</dbReference>
<protein>
    <recommendedName>
        <fullName evidence="4">HTH araC/xylS-type domain-containing protein</fullName>
    </recommendedName>
</protein>
<gene>
    <name evidence="5" type="ORF">BK138_05955</name>
</gene>
<dbReference type="STRING" id="297318.BK138_05955"/>
<dbReference type="PRINTS" id="PR00032">
    <property type="entry name" value="HTHARAC"/>
</dbReference>
<keyword evidence="1" id="KW-0805">Transcription regulation</keyword>
<dbReference type="Gene3D" id="2.60.120.10">
    <property type="entry name" value="Jelly Rolls"/>
    <property type="match status" value="1"/>
</dbReference>
<evidence type="ECO:0000256" key="3">
    <source>
        <dbReference type="ARBA" id="ARBA00023163"/>
    </source>
</evidence>
<dbReference type="InterPro" id="IPR003313">
    <property type="entry name" value="AraC-bd"/>
</dbReference>
<dbReference type="EMBL" id="MRTP01000001">
    <property type="protein sequence ID" value="OMF58105.1"/>
    <property type="molecule type" value="Genomic_DNA"/>
</dbReference>
<dbReference type="InterPro" id="IPR037923">
    <property type="entry name" value="HTH-like"/>
</dbReference>
<dbReference type="AlphaFoldDB" id="A0A1R1F1Z2"/>
<dbReference type="Gene3D" id="1.10.10.60">
    <property type="entry name" value="Homeodomain-like"/>
    <property type="match status" value="2"/>
</dbReference>
<keyword evidence="2" id="KW-0238">DNA-binding</keyword>